<dbReference type="SMART" id="SM00256">
    <property type="entry name" value="FBOX"/>
    <property type="match status" value="1"/>
</dbReference>
<dbReference type="InterPro" id="IPR001810">
    <property type="entry name" value="F-box_dom"/>
</dbReference>
<sequence>MATAEEEKTHQYADREMKLVRCLLASEQALMNLKMELFNVREWVRLKPAADRATAYKPPVLADLPPEDLEEILRNCDFITRNRLRRISHHWRTVLGQRCLTEVTFLDWNAMYNHGADFMVRTVDWTEDKSDASLTRVKAVVGQIRHMTYNALGHGIRFRTQNLYKLDQCQLLRKFLANCYNLETLTMRGLPGMTWTHLTAGLKVDCPKLNWIYSYKCNQTVDILKPNYTYSPARRRIDVTFMAVSMNGDVAKNFDIASDALLWQVSAAERAAHVKWVAKYIPQLTGKALIWTKEFLRKRTNSSEPAERIDLTKVDYAALPRTYWLLDLTSVLIDNPVPGMVKPHPKFIYR</sequence>
<feature type="domain" description="F-box" evidence="1">
    <location>
        <begin position="64"/>
        <end position="104"/>
    </location>
</feature>
<dbReference type="AlphaFoldDB" id="A0A1W0W911"/>
<dbReference type="Pfam" id="PF00646">
    <property type="entry name" value="F-box"/>
    <property type="match status" value="1"/>
</dbReference>
<organism evidence="2 3">
    <name type="scientific">Hypsibius exemplaris</name>
    <name type="common">Freshwater tardigrade</name>
    <dbReference type="NCBI Taxonomy" id="2072580"/>
    <lineage>
        <taxon>Eukaryota</taxon>
        <taxon>Metazoa</taxon>
        <taxon>Ecdysozoa</taxon>
        <taxon>Tardigrada</taxon>
        <taxon>Eutardigrada</taxon>
        <taxon>Parachela</taxon>
        <taxon>Hypsibioidea</taxon>
        <taxon>Hypsibiidae</taxon>
        <taxon>Hypsibius</taxon>
    </lineage>
</organism>
<protein>
    <recommendedName>
        <fullName evidence="1">F-box domain-containing protein</fullName>
    </recommendedName>
</protein>
<reference evidence="3" key="1">
    <citation type="submission" date="2017-01" db="EMBL/GenBank/DDBJ databases">
        <title>Comparative genomics of anhydrobiosis in the tardigrade Hypsibius dujardini.</title>
        <authorList>
            <person name="Yoshida Y."/>
            <person name="Koutsovoulos G."/>
            <person name="Laetsch D."/>
            <person name="Stevens L."/>
            <person name="Kumar S."/>
            <person name="Horikawa D."/>
            <person name="Ishino K."/>
            <person name="Komine S."/>
            <person name="Tomita M."/>
            <person name="Blaxter M."/>
            <person name="Arakawa K."/>
        </authorList>
    </citation>
    <scope>NUCLEOTIDE SEQUENCE [LARGE SCALE GENOMIC DNA]</scope>
    <source>
        <strain evidence="3">Z151</strain>
    </source>
</reference>
<dbReference type="SUPFAM" id="SSF81383">
    <property type="entry name" value="F-box domain"/>
    <property type="match status" value="1"/>
</dbReference>
<gene>
    <name evidence="2" type="ORF">BV898_14004</name>
</gene>
<dbReference type="InterPro" id="IPR036047">
    <property type="entry name" value="F-box-like_dom_sf"/>
</dbReference>
<evidence type="ECO:0000259" key="1">
    <source>
        <dbReference type="SMART" id="SM00256"/>
    </source>
</evidence>
<dbReference type="Proteomes" id="UP000192578">
    <property type="component" value="Unassembled WGS sequence"/>
</dbReference>
<proteinExistence type="predicted"/>
<comment type="caution">
    <text evidence="2">The sequence shown here is derived from an EMBL/GenBank/DDBJ whole genome shotgun (WGS) entry which is preliminary data.</text>
</comment>
<dbReference type="EMBL" id="MTYJ01000164">
    <property type="protein sequence ID" value="OQV11660.1"/>
    <property type="molecule type" value="Genomic_DNA"/>
</dbReference>
<accession>A0A1W0W911</accession>
<keyword evidence="3" id="KW-1185">Reference proteome</keyword>
<evidence type="ECO:0000313" key="3">
    <source>
        <dbReference type="Proteomes" id="UP000192578"/>
    </source>
</evidence>
<name>A0A1W0W911_HYPEX</name>
<evidence type="ECO:0000313" key="2">
    <source>
        <dbReference type="EMBL" id="OQV11660.1"/>
    </source>
</evidence>